<comment type="caution">
    <text evidence="1">The sequence shown here is derived from an EMBL/GenBank/DDBJ whole genome shotgun (WGS) entry which is preliminary data.</text>
</comment>
<reference evidence="1 2" key="1">
    <citation type="submission" date="2011-08" db="EMBL/GenBank/DDBJ databases">
        <title>The Genome Sequence of Oribacterium sp. ACB7.</title>
        <authorList>
            <consortium name="The Broad Institute Genome Sequencing Platform"/>
            <person name="Earl A."/>
            <person name="Ward D."/>
            <person name="Feldgarden M."/>
            <person name="Gevers D."/>
            <person name="Sizova M."/>
            <person name="Hazen A."/>
            <person name="Epstein S."/>
            <person name="Young S.K."/>
            <person name="Zeng Q."/>
            <person name="Gargeya S."/>
            <person name="Fitzgerald M."/>
            <person name="Haas B."/>
            <person name="Abouelleil A."/>
            <person name="Alvarado L."/>
            <person name="Arachchi H.M."/>
            <person name="Berlin A."/>
            <person name="Brown A."/>
            <person name="Chapman S.B."/>
            <person name="Chen Z."/>
            <person name="Dunbar C."/>
            <person name="Freedman E."/>
            <person name="Gearin G."/>
            <person name="Gellesch M."/>
            <person name="Goldberg J."/>
            <person name="Griggs A."/>
            <person name="Gujja S."/>
            <person name="Heiman D."/>
            <person name="Howarth C."/>
            <person name="Larson L."/>
            <person name="Lui A."/>
            <person name="MacDonald P.J.P."/>
            <person name="Montmayeur A."/>
            <person name="Murphy C."/>
            <person name="Neiman D."/>
            <person name="Pearson M."/>
            <person name="Priest M."/>
            <person name="Roberts A."/>
            <person name="Saif S."/>
            <person name="Shea T."/>
            <person name="Shenoy N."/>
            <person name="Sisk P."/>
            <person name="Stolte C."/>
            <person name="Sykes S."/>
            <person name="Wortman J."/>
            <person name="Nusbaum C."/>
            <person name="Birren B."/>
        </authorList>
    </citation>
    <scope>NUCLEOTIDE SEQUENCE [LARGE SCALE GENOMIC DNA]</scope>
    <source>
        <strain evidence="1 2">ACB7</strain>
    </source>
</reference>
<sequence>MAGAAYMPEVLSSPTVNLSLSGSSPMENYYILEDYLNHNQAPKHAFISFMDFHFTMADCYWTRALYSHRFSPKQNWEMLQQAKKFKELSIIDDNPELRLLSYQLYLPNKYITSLTNASLNQRLEGNIAACNFDNLHRGRHVAVGNYEGSFEGVHYTEFNVKPLFDMYYRKIIELCIEKGIEVYLIKVPLPSASSFDESYKSQFNEYYRKLQEDYPSITVDWFRDGYDNFCFSDIHHMNTHGALRFS</sequence>
<name>G9WVT4_9FIRM</name>
<dbReference type="AlphaFoldDB" id="G9WVT4"/>
<protein>
    <recommendedName>
        <fullName evidence="3">DUF1574 domain-containing protein</fullName>
    </recommendedName>
</protein>
<dbReference type="PATRIC" id="fig|796944.3.peg.1751"/>
<evidence type="ECO:0000313" key="2">
    <source>
        <dbReference type="Proteomes" id="UP000003527"/>
    </source>
</evidence>
<dbReference type="InterPro" id="IPR036514">
    <property type="entry name" value="SGNH_hydro_sf"/>
</dbReference>
<accession>G9WVT4</accession>
<dbReference type="EMBL" id="AFZD01000018">
    <property type="protein sequence ID" value="EHL10871.1"/>
    <property type="molecule type" value="Genomic_DNA"/>
</dbReference>
<evidence type="ECO:0008006" key="3">
    <source>
        <dbReference type="Google" id="ProtNLM"/>
    </source>
</evidence>
<gene>
    <name evidence="1" type="ORF">HMPREF9624_01018</name>
</gene>
<organism evidence="1 2">
    <name type="scientific">Oribacterium asaccharolyticum ACB7</name>
    <dbReference type="NCBI Taxonomy" id="796944"/>
    <lineage>
        <taxon>Bacteria</taxon>
        <taxon>Bacillati</taxon>
        <taxon>Bacillota</taxon>
        <taxon>Clostridia</taxon>
        <taxon>Lachnospirales</taxon>
        <taxon>Lachnospiraceae</taxon>
        <taxon>Oribacterium</taxon>
    </lineage>
</organism>
<dbReference type="HOGENOM" id="CLU_1128183_0_0_9"/>
<keyword evidence="2" id="KW-1185">Reference proteome</keyword>
<proteinExistence type="predicted"/>
<dbReference type="Proteomes" id="UP000003527">
    <property type="component" value="Unassembled WGS sequence"/>
</dbReference>
<evidence type="ECO:0000313" key="1">
    <source>
        <dbReference type="EMBL" id="EHL10871.1"/>
    </source>
</evidence>
<dbReference type="RefSeq" id="WP_009536831.1">
    <property type="nucleotide sequence ID" value="NZ_JH414505.1"/>
</dbReference>
<dbReference type="Gene3D" id="3.40.50.1110">
    <property type="entry name" value="SGNH hydrolase"/>
    <property type="match status" value="1"/>
</dbReference>
<dbReference type="SUPFAM" id="SSF52266">
    <property type="entry name" value="SGNH hydrolase"/>
    <property type="match status" value="1"/>
</dbReference>